<dbReference type="PIRSF" id="PIRSF005902">
    <property type="entry name" value="DNase_TatD"/>
    <property type="match status" value="1"/>
</dbReference>
<protein>
    <submittedName>
        <fullName evidence="4">TatD family hydrolase</fullName>
        <ecNumber evidence="4">3.1.-.-</ecNumber>
    </submittedName>
</protein>
<dbReference type="CDD" id="cd01310">
    <property type="entry name" value="TatD_DNAse"/>
    <property type="match status" value="1"/>
</dbReference>
<reference evidence="4" key="1">
    <citation type="submission" date="2023-09" db="EMBL/GenBank/DDBJ databases">
        <authorList>
            <person name="Zeng C."/>
        </authorList>
    </citation>
    <scope>NUCLEOTIDE SEQUENCE</scope>
    <source>
        <strain evidence="4">ZCY20-5</strain>
    </source>
</reference>
<evidence type="ECO:0000313" key="5">
    <source>
        <dbReference type="Proteomes" id="UP001300604"/>
    </source>
</evidence>
<feature type="binding site" evidence="3">
    <location>
        <position position="10"/>
    </location>
    <ligand>
        <name>a divalent metal cation</name>
        <dbReference type="ChEBI" id="CHEBI:60240"/>
        <label>1</label>
    </ligand>
</feature>
<dbReference type="SUPFAM" id="SSF51556">
    <property type="entry name" value="Metallo-dependent hydrolases"/>
    <property type="match status" value="1"/>
</dbReference>
<dbReference type="InterPro" id="IPR032466">
    <property type="entry name" value="Metal_Hydrolase"/>
</dbReference>
<evidence type="ECO:0000313" key="4">
    <source>
        <dbReference type="EMBL" id="WOC32964.1"/>
    </source>
</evidence>
<dbReference type="PANTHER" id="PTHR46124:SF2">
    <property type="entry name" value="D-AMINOACYL-TRNA DEACYLASE"/>
    <property type="match status" value="1"/>
</dbReference>
<keyword evidence="2 4" id="KW-0378">Hydrolase</keyword>
<feature type="binding site" evidence="3">
    <location>
        <position position="12"/>
    </location>
    <ligand>
        <name>a divalent metal cation</name>
        <dbReference type="ChEBI" id="CHEBI:60240"/>
        <label>1</label>
    </ligand>
</feature>
<dbReference type="Pfam" id="PF01026">
    <property type="entry name" value="TatD_DNase"/>
    <property type="match status" value="1"/>
</dbReference>
<dbReference type="Gene3D" id="3.20.20.140">
    <property type="entry name" value="Metal-dependent hydrolases"/>
    <property type="match status" value="1"/>
</dbReference>
<feature type="binding site" evidence="3">
    <location>
        <position position="136"/>
    </location>
    <ligand>
        <name>a divalent metal cation</name>
        <dbReference type="ChEBI" id="CHEBI:60240"/>
        <label>2</label>
    </ligand>
</feature>
<accession>A0AA97DAT9</accession>
<proteinExistence type="predicted"/>
<keyword evidence="1 3" id="KW-0479">Metal-binding</keyword>
<dbReference type="RefSeq" id="WP_275845925.1">
    <property type="nucleotide sequence ID" value="NZ_CP135996.1"/>
</dbReference>
<dbReference type="AlphaFoldDB" id="A0AA97DAT9"/>
<dbReference type="EMBL" id="CP135996">
    <property type="protein sequence ID" value="WOC32964.1"/>
    <property type="molecule type" value="Genomic_DNA"/>
</dbReference>
<feature type="binding site" evidence="3">
    <location>
        <position position="158"/>
    </location>
    <ligand>
        <name>a divalent metal cation</name>
        <dbReference type="ChEBI" id="CHEBI:60240"/>
        <label>2</label>
    </ligand>
</feature>
<dbReference type="KEGG" id="carl:PXC00_03540"/>
<dbReference type="NCBIfam" id="TIGR00010">
    <property type="entry name" value="YchF/TatD family DNA exonuclease"/>
    <property type="match status" value="1"/>
</dbReference>
<keyword evidence="5" id="KW-1185">Reference proteome</keyword>
<reference evidence="4" key="2">
    <citation type="submission" date="2024-06" db="EMBL/GenBank/DDBJ databases">
        <title>Caproicibacterium argilliputei sp. nov, a novel caproic acid producing anaerobic bacterium isolated from pit mud.</title>
        <authorList>
            <person name="Xia S."/>
        </authorList>
    </citation>
    <scope>NUCLEOTIDE SEQUENCE</scope>
    <source>
        <strain evidence="4">ZCY20-5</strain>
    </source>
</reference>
<feature type="binding site" evidence="3">
    <location>
        <position position="99"/>
    </location>
    <ligand>
        <name>a divalent metal cation</name>
        <dbReference type="ChEBI" id="CHEBI:60240"/>
        <label>1</label>
    </ligand>
</feature>
<dbReference type="FunFam" id="3.20.20.140:FF:000005">
    <property type="entry name" value="TatD family hydrolase"/>
    <property type="match status" value="1"/>
</dbReference>
<gene>
    <name evidence="4" type="ORF">PXC00_03540</name>
</gene>
<feature type="binding site" evidence="3">
    <location>
        <position position="208"/>
    </location>
    <ligand>
        <name>a divalent metal cation</name>
        <dbReference type="ChEBI" id="CHEBI:60240"/>
        <label>1</label>
    </ligand>
</feature>
<name>A0AA97DAT9_9FIRM</name>
<evidence type="ECO:0000256" key="3">
    <source>
        <dbReference type="PIRSR" id="PIRSR005902-1"/>
    </source>
</evidence>
<dbReference type="EC" id="3.1.-.-" evidence="4"/>
<dbReference type="GO" id="GO:0016788">
    <property type="term" value="F:hydrolase activity, acting on ester bonds"/>
    <property type="evidence" value="ECO:0007669"/>
    <property type="project" value="InterPro"/>
</dbReference>
<evidence type="ECO:0000256" key="1">
    <source>
        <dbReference type="ARBA" id="ARBA00022723"/>
    </source>
</evidence>
<dbReference type="InterPro" id="IPR015991">
    <property type="entry name" value="TatD/YcfH-like"/>
</dbReference>
<dbReference type="InterPro" id="IPR001130">
    <property type="entry name" value="TatD-like"/>
</dbReference>
<sequence>MSYQHIFDSHAHYDDEAFDADRETLLTELPQKGICHVIDCGADFAGCEKAVALARAYPYIHAAVGMHPEEIGADPQAWLPKLEALLQKKAENKIVAVGEIGLDYHFAENPPHEVQKAAFTAQLELAARFGLPVIIHDRDAHADTLQLLQKYRPRGVVHCFSGSVEMMREVVALGMYIGLGGAVTFKNAKKPVQVAASVPLDRLLNETDCPYMAPVPFRGKRCDSSLIPYSAEVIAAARGITAQEILDAGCRNAQALFDISLED</sequence>
<dbReference type="Proteomes" id="UP001300604">
    <property type="component" value="Chromosome"/>
</dbReference>
<dbReference type="PANTHER" id="PTHR46124">
    <property type="entry name" value="D-AMINOACYL-TRNA DEACYLASE"/>
    <property type="match status" value="1"/>
</dbReference>
<organism evidence="4 5">
    <name type="scientific">Caproicibacterium argilliputei</name>
    <dbReference type="NCBI Taxonomy" id="3030016"/>
    <lineage>
        <taxon>Bacteria</taxon>
        <taxon>Bacillati</taxon>
        <taxon>Bacillota</taxon>
        <taxon>Clostridia</taxon>
        <taxon>Eubacteriales</taxon>
        <taxon>Oscillospiraceae</taxon>
        <taxon>Caproicibacterium</taxon>
    </lineage>
</organism>
<dbReference type="GO" id="GO:0005829">
    <property type="term" value="C:cytosol"/>
    <property type="evidence" value="ECO:0007669"/>
    <property type="project" value="TreeGrafter"/>
</dbReference>
<evidence type="ECO:0000256" key="2">
    <source>
        <dbReference type="ARBA" id="ARBA00022801"/>
    </source>
</evidence>
<dbReference type="GO" id="GO:0046872">
    <property type="term" value="F:metal ion binding"/>
    <property type="evidence" value="ECO:0007669"/>
    <property type="project" value="UniProtKB-KW"/>
</dbReference>
<dbReference type="GO" id="GO:0004536">
    <property type="term" value="F:DNA nuclease activity"/>
    <property type="evidence" value="ECO:0007669"/>
    <property type="project" value="InterPro"/>
</dbReference>